<dbReference type="EMBL" id="DWZH01000022">
    <property type="protein sequence ID" value="HJB09481.1"/>
    <property type="molecule type" value="Genomic_DNA"/>
</dbReference>
<protein>
    <submittedName>
        <fullName evidence="2">Alpha/beta fold hydrolase</fullName>
    </submittedName>
</protein>
<keyword evidence="2" id="KW-0378">Hydrolase</keyword>
<reference evidence="2" key="1">
    <citation type="journal article" date="2021" name="PeerJ">
        <title>Extensive microbial diversity within the chicken gut microbiome revealed by metagenomics and culture.</title>
        <authorList>
            <person name="Gilroy R."/>
            <person name="Ravi A."/>
            <person name="Getino M."/>
            <person name="Pursley I."/>
            <person name="Horton D.L."/>
            <person name="Alikhan N.F."/>
            <person name="Baker D."/>
            <person name="Gharbi K."/>
            <person name="Hall N."/>
            <person name="Watson M."/>
            <person name="Adriaenssens E.M."/>
            <person name="Foster-Nyarko E."/>
            <person name="Jarju S."/>
            <person name="Secka A."/>
            <person name="Antonio M."/>
            <person name="Oren A."/>
            <person name="Chaudhuri R.R."/>
            <person name="La Ragione R."/>
            <person name="Hildebrand F."/>
            <person name="Pallen M.J."/>
        </authorList>
    </citation>
    <scope>NUCLEOTIDE SEQUENCE</scope>
    <source>
        <strain evidence="2">ChiHjej13B12-24818</strain>
    </source>
</reference>
<comment type="caution">
    <text evidence="2">The sequence shown here is derived from an EMBL/GenBank/DDBJ whole genome shotgun (WGS) entry which is preliminary data.</text>
</comment>
<dbReference type="SUPFAM" id="SSF53474">
    <property type="entry name" value="alpha/beta-Hydrolases"/>
    <property type="match status" value="1"/>
</dbReference>
<accession>A0A9D2LBR1</accession>
<dbReference type="Proteomes" id="UP000823823">
    <property type="component" value="Unassembled WGS sequence"/>
</dbReference>
<organism evidence="2 3">
    <name type="scientific">Candidatus Brachybacterium merdavium</name>
    <dbReference type="NCBI Taxonomy" id="2838513"/>
    <lineage>
        <taxon>Bacteria</taxon>
        <taxon>Bacillati</taxon>
        <taxon>Actinomycetota</taxon>
        <taxon>Actinomycetes</taxon>
        <taxon>Micrococcales</taxon>
        <taxon>Dermabacteraceae</taxon>
        <taxon>Brachybacterium</taxon>
    </lineage>
</organism>
<gene>
    <name evidence="2" type="ORF">H9786_02945</name>
</gene>
<dbReference type="GO" id="GO:0016020">
    <property type="term" value="C:membrane"/>
    <property type="evidence" value="ECO:0007669"/>
    <property type="project" value="TreeGrafter"/>
</dbReference>
<dbReference type="Gene3D" id="3.40.50.1820">
    <property type="entry name" value="alpha/beta hydrolase"/>
    <property type="match status" value="1"/>
</dbReference>
<dbReference type="Pfam" id="PF12697">
    <property type="entry name" value="Abhydrolase_6"/>
    <property type="match status" value="1"/>
</dbReference>
<dbReference type="InterPro" id="IPR050266">
    <property type="entry name" value="AB_hydrolase_sf"/>
</dbReference>
<dbReference type="InterPro" id="IPR000073">
    <property type="entry name" value="AB_hydrolase_1"/>
</dbReference>
<name>A0A9D2LBR1_9MICO</name>
<evidence type="ECO:0000259" key="1">
    <source>
        <dbReference type="Pfam" id="PF12697"/>
    </source>
</evidence>
<dbReference type="GO" id="GO:0047372">
    <property type="term" value="F:monoacylglycerol lipase activity"/>
    <property type="evidence" value="ECO:0007669"/>
    <property type="project" value="TreeGrafter"/>
</dbReference>
<dbReference type="PANTHER" id="PTHR43798:SF33">
    <property type="entry name" value="HYDROLASE, PUTATIVE (AFU_ORTHOLOGUE AFUA_2G14860)-RELATED"/>
    <property type="match status" value="1"/>
</dbReference>
<dbReference type="GO" id="GO:0046464">
    <property type="term" value="P:acylglycerol catabolic process"/>
    <property type="evidence" value="ECO:0007669"/>
    <property type="project" value="TreeGrafter"/>
</dbReference>
<dbReference type="PANTHER" id="PTHR43798">
    <property type="entry name" value="MONOACYLGLYCEROL LIPASE"/>
    <property type="match status" value="1"/>
</dbReference>
<proteinExistence type="predicted"/>
<dbReference type="AlphaFoldDB" id="A0A9D2LBR1"/>
<reference evidence="2" key="2">
    <citation type="submission" date="2021-04" db="EMBL/GenBank/DDBJ databases">
        <authorList>
            <person name="Gilroy R."/>
        </authorList>
    </citation>
    <scope>NUCLEOTIDE SEQUENCE</scope>
    <source>
        <strain evidence="2">ChiHjej13B12-24818</strain>
    </source>
</reference>
<evidence type="ECO:0000313" key="2">
    <source>
        <dbReference type="EMBL" id="HJB09481.1"/>
    </source>
</evidence>
<dbReference type="InterPro" id="IPR029058">
    <property type="entry name" value="AB_hydrolase_fold"/>
</dbReference>
<feature type="domain" description="AB hydrolase-1" evidence="1">
    <location>
        <begin position="14"/>
        <end position="232"/>
    </location>
</feature>
<evidence type="ECO:0000313" key="3">
    <source>
        <dbReference type="Proteomes" id="UP000823823"/>
    </source>
</evidence>
<sequence>MIALTEFGGSGPELLMLHGSGGGAGDWNDVAEPLTDDFTVIAADLPGHGRSGGLTPWTFSGAVAALDTLGLDNPFVVGMSLGGMLAVHWAAAHPECPAVVSIDGHRAPVTDPRNYEGMNEAQVMAERARLQSSFDAMLSMFPEQDELFRDIADAMATDDVLPLLSRLQTPATVVVSTDDMPGTADFQDLLAAFRRGLLRDLRRAARDNPRLAIQPVPLTHAMHLESPGTVASLITTATARATP</sequence>